<evidence type="ECO:0000256" key="7">
    <source>
        <dbReference type="ARBA" id="ARBA00023242"/>
    </source>
</evidence>
<dbReference type="GO" id="GO:0005634">
    <property type="term" value="C:nucleus"/>
    <property type="evidence" value="ECO:0007669"/>
    <property type="project" value="UniProtKB-SubCell"/>
</dbReference>
<dbReference type="InterPro" id="IPR032862">
    <property type="entry name" value="ALKBH6"/>
</dbReference>
<protein>
    <submittedName>
        <fullName evidence="10">AlkB</fullName>
    </submittedName>
</protein>
<evidence type="ECO:0000256" key="6">
    <source>
        <dbReference type="ARBA" id="ARBA00023004"/>
    </source>
</evidence>
<evidence type="ECO:0000256" key="3">
    <source>
        <dbReference type="ARBA" id="ARBA00022723"/>
    </source>
</evidence>
<keyword evidence="3 8" id="KW-0479">Metal-binding</keyword>
<name>A0AAV9Y078_9CRYT</name>
<evidence type="ECO:0000256" key="4">
    <source>
        <dbReference type="ARBA" id="ARBA00022964"/>
    </source>
</evidence>
<keyword evidence="11" id="KW-1185">Reference proteome</keyword>
<evidence type="ECO:0000259" key="9">
    <source>
        <dbReference type="PROSITE" id="PS51471"/>
    </source>
</evidence>
<comment type="subcellular location">
    <subcellularLocation>
        <location evidence="1">Nucleus</location>
    </subcellularLocation>
</comment>
<dbReference type="Gene3D" id="2.60.120.590">
    <property type="entry name" value="Alpha-ketoglutarate-dependent dioxygenase AlkB-like"/>
    <property type="match status" value="1"/>
</dbReference>
<organism evidence="10 11">
    <name type="scientific">Cryptosporidium xiaoi</name>
    <dbReference type="NCBI Taxonomy" id="659607"/>
    <lineage>
        <taxon>Eukaryota</taxon>
        <taxon>Sar</taxon>
        <taxon>Alveolata</taxon>
        <taxon>Apicomplexa</taxon>
        <taxon>Conoidasida</taxon>
        <taxon>Coccidia</taxon>
        <taxon>Eucoccidiorida</taxon>
        <taxon>Eimeriorina</taxon>
        <taxon>Cryptosporidiidae</taxon>
        <taxon>Cryptosporidium</taxon>
    </lineage>
</organism>
<keyword evidence="5 8" id="KW-0560">Oxidoreductase</keyword>
<dbReference type="AlphaFoldDB" id="A0AAV9Y078"/>
<evidence type="ECO:0000313" key="10">
    <source>
        <dbReference type="EMBL" id="KAK6589774.1"/>
    </source>
</evidence>
<evidence type="ECO:0000313" key="11">
    <source>
        <dbReference type="Proteomes" id="UP001311799"/>
    </source>
</evidence>
<gene>
    <name evidence="10" type="ORF">RS030_187</name>
</gene>
<evidence type="ECO:0000256" key="1">
    <source>
        <dbReference type="ARBA" id="ARBA00004123"/>
    </source>
</evidence>
<keyword evidence="7" id="KW-0539">Nucleus</keyword>
<sequence length="278" mass="32287">MLKNLIKRVKDENKENNTGFNNCLRGTRGIENDYTKYISENNTEFQVIGDIHDNCRASELYKQIKPLKSPFDRLICIRDWITLEQEKIILSNISKSSIRDIKLMGRRTQMWGGRVTESGIVGKEDLPEWLSSICKTLVHSNIFSEDTAPNHVLVNRYDINSGIMPHRDGPLYYPKVAIISLESDTVFDFWEPYIHSDLIEEESVKDKPIFSLIVPRLSLLVFQDQCYTDLLHGISSRHQDCIRECNIINLNEFPNINCNSVIQRYFRTSLTFRHVKSA</sequence>
<evidence type="ECO:0000256" key="5">
    <source>
        <dbReference type="ARBA" id="ARBA00023002"/>
    </source>
</evidence>
<dbReference type="SUPFAM" id="SSF51197">
    <property type="entry name" value="Clavaminate synthase-like"/>
    <property type="match status" value="1"/>
</dbReference>
<comment type="caution">
    <text evidence="10">The sequence shown here is derived from an EMBL/GenBank/DDBJ whole genome shotgun (WGS) entry which is preliminary data.</text>
</comment>
<dbReference type="GO" id="GO:0046872">
    <property type="term" value="F:metal ion binding"/>
    <property type="evidence" value="ECO:0007669"/>
    <property type="project" value="UniProtKB-KW"/>
</dbReference>
<dbReference type="InterPro" id="IPR037151">
    <property type="entry name" value="AlkB-like_sf"/>
</dbReference>
<evidence type="ECO:0000256" key="2">
    <source>
        <dbReference type="ARBA" id="ARBA00007879"/>
    </source>
</evidence>
<dbReference type="PROSITE" id="PS51471">
    <property type="entry name" value="FE2OG_OXY"/>
    <property type="match status" value="1"/>
</dbReference>
<dbReference type="EMBL" id="JAWDEY010000011">
    <property type="protein sequence ID" value="KAK6589774.1"/>
    <property type="molecule type" value="Genomic_DNA"/>
</dbReference>
<reference evidence="10 11" key="1">
    <citation type="submission" date="2023-10" db="EMBL/GenBank/DDBJ databases">
        <title>Comparative genomics analysis reveals potential genetic determinants of host preference in Cryptosporidium xiaoi.</title>
        <authorList>
            <person name="Xiao L."/>
            <person name="Li J."/>
        </authorList>
    </citation>
    <scope>NUCLEOTIDE SEQUENCE [LARGE SCALE GENOMIC DNA]</scope>
    <source>
        <strain evidence="10 11">52996</strain>
    </source>
</reference>
<comment type="similarity">
    <text evidence="2">Belongs to the alkB family.</text>
</comment>
<dbReference type="Proteomes" id="UP001311799">
    <property type="component" value="Unassembled WGS sequence"/>
</dbReference>
<keyword evidence="6 8" id="KW-0408">Iron</keyword>
<feature type="domain" description="Fe2OG dioxygenase" evidence="9">
    <location>
        <begin position="148"/>
        <end position="276"/>
    </location>
</feature>
<comment type="similarity">
    <text evidence="8">Belongs to the iron/ascorbate-dependent oxidoreductase family.</text>
</comment>
<keyword evidence="4" id="KW-0223">Dioxygenase</keyword>
<dbReference type="PANTHER" id="PTHR46030">
    <property type="entry name" value="ALPHA-KETOGLUTARATE-DEPENDENT DIOXYGENASE ALKB HOMOLOG 6"/>
    <property type="match status" value="1"/>
</dbReference>
<dbReference type="InterPro" id="IPR005123">
    <property type="entry name" value="Oxoglu/Fe-dep_dioxygenase_dom"/>
</dbReference>
<evidence type="ECO:0000256" key="8">
    <source>
        <dbReference type="RuleBase" id="RU003682"/>
    </source>
</evidence>
<proteinExistence type="inferred from homology"/>
<accession>A0AAV9Y078</accession>
<dbReference type="GO" id="GO:0051213">
    <property type="term" value="F:dioxygenase activity"/>
    <property type="evidence" value="ECO:0007669"/>
    <property type="project" value="UniProtKB-KW"/>
</dbReference>
<dbReference type="PANTHER" id="PTHR46030:SF1">
    <property type="entry name" value="ALPHA-KETOGLUTARATE-DEPENDENT DIOXYGENASE ALKB HOMOLOG 6"/>
    <property type="match status" value="1"/>
</dbReference>